<protein>
    <submittedName>
        <fullName evidence="1">Uncharacterized protein</fullName>
    </submittedName>
</protein>
<proteinExistence type="predicted"/>
<dbReference type="Gramene" id="OMERI11G05240.11">
    <property type="protein sequence ID" value="OMERI11G05240.11"/>
    <property type="gene ID" value="OMERI11G05240"/>
</dbReference>
<sequence>MAEIPAAHPTSTVDQNSGSRMTHSLWPWVSIGTTSPCTGNTIILPAQHTNLELLPPAATCPWLPAYKYSPAALQLLYWVTKGLEVEPQEIGGDLTWPVGIIGTYMP</sequence>
<evidence type="ECO:0000313" key="2">
    <source>
        <dbReference type="Proteomes" id="UP000008021"/>
    </source>
</evidence>
<dbReference type="AlphaFoldDB" id="A0A0E0F3F5"/>
<keyword evidence="2" id="KW-1185">Reference proteome</keyword>
<accession>A0A0E0F3F5</accession>
<dbReference type="Proteomes" id="UP000008021">
    <property type="component" value="Chromosome 11"/>
</dbReference>
<dbReference type="EnsemblPlants" id="OMERI11G05240.11">
    <property type="protein sequence ID" value="OMERI11G05240.11"/>
    <property type="gene ID" value="OMERI11G05240"/>
</dbReference>
<evidence type="ECO:0000313" key="1">
    <source>
        <dbReference type="EnsemblPlants" id="OMERI11G05240.11"/>
    </source>
</evidence>
<organism evidence="1">
    <name type="scientific">Oryza meridionalis</name>
    <dbReference type="NCBI Taxonomy" id="40149"/>
    <lineage>
        <taxon>Eukaryota</taxon>
        <taxon>Viridiplantae</taxon>
        <taxon>Streptophyta</taxon>
        <taxon>Embryophyta</taxon>
        <taxon>Tracheophyta</taxon>
        <taxon>Spermatophyta</taxon>
        <taxon>Magnoliopsida</taxon>
        <taxon>Liliopsida</taxon>
        <taxon>Poales</taxon>
        <taxon>Poaceae</taxon>
        <taxon>BOP clade</taxon>
        <taxon>Oryzoideae</taxon>
        <taxon>Oryzeae</taxon>
        <taxon>Oryzinae</taxon>
        <taxon>Oryza</taxon>
    </lineage>
</organism>
<reference evidence="1" key="1">
    <citation type="submission" date="2015-04" db="UniProtKB">
        <authorList>
            <consortium name="EnsemblPlants"/>
        </authorList>
    </citation>
    <scope>IDENTIFICATION</scope>
</reference>
<name>A0A0E0F3F5_9ORYZ</name>
<reference evidence="1" key="2">
    <citation type="submission" date="2018-05" db="EMBL/GenBank/DDBJ databases">
        <title>OmerRS3 (Oryza meridionalis Reference Sequence Version 3).</title>
        <authorList>
            <person name="Zhang J."/>
            <person name="Kudrna D."/>
            <person name="Lee S."/>
            <person name="Talag J."/>
            <person name="Welchert J."/>
            <person name="Wing R.A."/>
        </authorList>
    </citation>
    <scope>NUCLEOTIDE SEQUENCE [LARGE SCALE GENOMIC DNA]</scope>
    <source>
        <strain evidence="1">cv. OR44</strain>
    </source>
</reference>